<reference evidence="1 2" key="1">
    <citation type="journal article" date="2021" name="Microbiol. Spectr.">
        <title>A Single Bacterium Capable of Oxidation and Reduction of Iron at Circumneutral pH.</title>
        <authorList>
            <person name="Kato S."/>
            <person name="Ohkuma M."/>
        </authorList>
    </citation>
    <scope>NUCLEOTIDE SEQUENCE [LARGE SCALE GENOMIC DNA]</scope>
    <source>
        <strain evidence="1 2">MIZ03</strain>
    </source>
</reference>
<name>A0ABM7MQV7_9BURK</name>
<sequence length="51" mass="5829">MNTSVAEITEIGLRCQQADRGHLGRWPKLWTPSLQQSSQTTSPVHTPHLWF</sequence>
<dbReference type="RefSeq" id="WP_223904668.1">
    <property type="nucleotide sequence ID" value="NZ_AP024238.1"/>
</dbReference>
<evidence type="ECO:0000313" key="1">
    <source>
        <dbReference type="EMBL" id="BCO28746.1"/>
    </source>
</evidence>
<organism evidence="1 2">
    <name type="scientific">Rhodoferax lithotrophicus</name>
    <dbReference type="NCBI Taxonomy" id="2798804"/>
    <lineage>
        <taxon>Bacteria</taxon>
        <taxon>Pseudomonadati</taxon>
        <taxon>Pseudomonadota</taxon>
        <taxon>Betaproteobacteria</taxon>
        <taxon>Burkholderiales</taxon>
        <taxon>Comamonadaceae</taxon>
        <taxon>Rhodoferax</taxon>
    </lineage>
</organism>
<protein>
    <submittedName>
        <fullName evidence="1">Uncharacterized protein</fullName>
    </submittedName>
</protein>
<gene>
    <name evidence="1" type="ORF">MIZ03_3656</name>
</gene>
<proteinExistence type="predicted"/>
<keyword evidence="2" id="KW-1185">Reference proteome</keyword>
<accession>A0ABM7MQV7</accession>
<evidence type="ECO:0000313" key="2">
    <source>
        <dbReference type="Proteomes" id="UP000824366"/>
    </source>
</evidence>
<dbReference type="Proteomes" id="UP000824366">
    <property type="component" value="Chromosome"/>
</dbReference>
<dbReference type="EMBL" id="AP024238">
    <property type="protein sequence ID" value="BCO28746.1"/>
    <property type="molecule type" value="Genomic_DNA"/>
</dbReference>